<dbReference type="Proteomes" id="UP000265520">
    <property type="component" value="Unassembled WGS sequence"/>
</dbReference>
<keyword evidence="2" id="KW-1185">Reference proteome</keyword>
<feature type="non-terminal residue" evidence="1">
    <location>
        <position position="61"/>
    </location>
</feature>
<evidence type="ECO:0000313" key="2">
    <source>
        <dbReference type="Proteomes" id="UP000265520"/>
    </source>
</evidence>
<sequence length="61" mass="6325">MIHASYSAILFVQSKHNLAVKGVYPSLGDIRTAPISCPVAFEAPSNASFHRAPGSGPSSSP</sequence>
<dbReference type="AlphaFoldDB" id="A0A392VMA5"/>
<evidence type="ECO:0000313" key="1">
    <source>
        <dbReference type="EMBL" id="MCI87540.1"/>
    </source>
</evidence>
<dbReference type="EMBL" id="LXQA011168809">
    <property type="protein sequence ID" value="MCI87540.1"/>
    <property type="molecule type" value="Genomic_DNA"/>
</dbReference>
<protein>
    <submittedName>
        <fullName evidence="1">Uncharacterized protein</fullName>
    </submittedName>
</protein>
<proteinExistence type="predicted"/>
<reference evidence="1 2" key="1">
    <citation type="journal article" date="2018" name="Front. Plant Sci.">
        <title>Red Clover (Trifolium pratense) and Zigzag Clover (T. medium) - A Picture of Genomic Similarities and Differences.</title>
        <authorList>
            <person name="Dluhosova J."/>
            <person name="Istvanek J."/>
            <person name="Nedelnik J."/>
            <person name="Repkova J."/>
        </authorList>
    </citation>
    <scope>NUCLEOTIDE SEQUENCE [LARGE SCALE GENOMIC DNA]</scope>
    <source>
        <strain evidence="2">cv. 10/8</strain>
        <tissue evidence="1">Leaf</tissue>
    </source>
</reference>
<comment type="caution">
    <text evidence="1">The sequence shown here is derived from an EMBL/GenBank/DDBJ whole genome shotgun (WGS) entry which is preliminary data.</text>
</comment>
<name>A0A392VMA5_9FABA</name>
<organism evidence="1 2">
    <name type="scientific">Trifolium medium</name>
    <dbReference type="NCBI Taxonomy" id="97028"/>
    <lineage>
        <taxon>Eukaryota</taxon>
        <taxon>Viridiplantae</taxon>
        <taxon>Streptophyta</taxon>
        <taxon>Embryophyta</taxon>
        <taxon>Tracheophyta</taxon>
        <taxon>Spermatophyta</taxon>
        <taxon>Magnoliopsida</taxon>
        <taxon>eudicotyledons</taxon>
        <taxon>Gunneridae</taxon>
        <taxon>Pentapetalae</taxon>
        <taxon>rosids</taxon>
        <taxon>fabids</taxon>
        <taxon>Fabales</taxon>
        <taxon>Fabaceae</taxon>
        <taxon>Papilionoideae</taxon>
        <taxon>50 kb inversion clade</taxon>
        <taxon>NPAAA clade</taxon>
        <taxon>Hologalegina</taxon>
        <taxon>IRL clade</taxon>
        <taxon>Trifolieae</taxon>
        <taxon>Trifolium</taxon>
    </lineage>
</organism>
<accession>A0A392VMA5</accession>